<reference evidence="4" key="1">
    <citation type="submission" date="2021-11" db="EMBL/GenBank/DDBJ databases">
        <title>Streptomyces corallinus and Kineosporia corallina sp. nov., two new coral-derived marine actinobacteria.</title>
        <authorList>
            <person name="Buangrab K."/>
            <person name="Sutthacheep M."/>
            <person name="Yeemin T."/>
            <person name="Harunari E."/>
            <person name="Igarashi Y."/>
            <person name="Sripreechasak P."/>
            <person name="Kanchanasin P."/>
            <person name="Tanasupawat S."/>
            <person name="Phongsopitanun W."/>
        </authorList>
    </citation>
    <scope>NUCLEOTIDE SEQUENCE</scope>
    <source>
        <strain evidence="4">JCM 31032</strain>
    </source>
</reference>
<sequence>MSDSLVLHWPLNALAPQNVILDSGPNAINGIYKGTPTIVTDQKFACLSLDGKDQYVSVPAGNPALQLTAYTLSAWIKWAPGGANSAVAVFGKASPNIRLRLYGDGRLEHLFDSTVGLETTLSDAGAVPGNVWAHVAITHDGGVARTYVDGALVAQAQGRGSRVADQAEFELAAGNGTLSFAGLVAQFRVYSRALTTAEIQRDMADSEPPLEAFVRTHPLDFGFVNNDGQPVLFIDDTNLQVMSLEVTNSSRHAIEAVPLTGVSSSTYHFALRLRKGTLAAALTPKVSSADWAIAAEPDGTALYFQWKNNLKPILPGATISVDVSGLNADGTDGTHGTQVELEYGTVRYTGQSQPLAGTRVQYLDVVNHRGRRDLPLDLRFVGGDRVLSDGATASALTLHLTNVMSAGKGISFQTAEPVSAFRVSFDAEPDGASPTAKNEKPWALTTVGAAGNISLSVSAGWSITKVLDRERAWDITPDADTLLTPGQFIEFRLDKVYALPKQGHAPILVEYRNIPGYADGSMTAPVERTPLLFNQSFAGVNFPPTDLEGRFQILHTPTDANGVPALIIGRKRDQNLRLGYGNDHTWIQSHSGLPLALNPLGNRVGVGVSAPASRLHIVDANQDATNGTLIIGPTNQSNLRLGYHASYSWIQSHGGKPLLLNPVASAVGIGAVTEPKGRLHVVNVSENSLGGALYVGPDNQAHIRFGHHQDYSWIQSGGAKPLAINPLGTDPVAIGTSGPLGGKVTIMNAGSHLQLRRDTGHGGGGQVLYLELFQDTTTGDAITYPSIRFHHGSKFWHRIEGRPEGFAFKDGNLPSDTFVDAYAQTFVASNGFRIKDVTIGVEELRILKRLAAGALEFDLFNVKQGEYAYAADYKPYDGDRRNVWTWRRKERIDQGRWRITFPS</sequence>
<evidence type="ECO:0000313" key="5">
    <source>
        <dbReference type="Proteomes" id="UP001138997"/>
    </source>
</evidence>
<dbReference type="RefSeq" id="WP_231448003.1">
    <property type="nucleotide sequence ID" value="NZ_JAJOMB010000020.1"/>
</dbReference>
<proteinExistence type="predicted"/>
<keyword evidence="1" id="KW-0732">Signal</keyword>
<dbReference type="Gene3D" id="2.60.120.200">
    <property type="match status" value="1"/>
</dbReference>
<evidence type="ECO:0000256" key="1">
    <source>
        <dbReference type="ARBA" id="ARBA00022729"/>
    </source>
</evidence>
<dbReference type="SMART" id="SM00560">
    <property type="entry name" value="LamGL"/>
    <property type="match status" value="1"/>
</dbReference>
<keyword evidence="2" id="KW-1015">Disulfide bond</keyword>
<feature type="domain" description="LamG-like jellyroll fold" evidence="3">
    <location>
        <begin position="68"/>
        <end position="197"/>
    </location>
</feature>
<name>A0A9X1NHN9_9ACTN</name>
<dbReference type="InterPro" id="IPR006558">
    <property type="entry name" value="LamG-like"/>
</dbReference>
<keyword evidence="5" id="KW-1185">Reference proteome</keyword>
<evidence type="ECO:0000259" key="3">
    <source>
        <dbReference type="SMART" id="SM00560"/>
    </source>
</evidence>
<accession>A0A9X1NHN9</accession>
<dbReference type="EMBL" id="JAJOMB010000020">
    <property type="protein sequence ID" value="MCD5315202.1"/>
    <property type="molecule type" value="Genomic_DNA"/>
</dbReference>
<evidence type="ECO:0000256" key="2">
    <source>
        <dbReference type="ARBA" id="ARBA00023157"/>
    </source>
</evidence>
<dbReference type="Pfam" id="PF13385">
    <property type="entry name" value="Laminin_G_3"/>
    <property type="match status" value="1"/>
</dbReference>
<dbReference type="SUPFAM" id="SSF49899">
    <property type="entry name" value="Concanavalin A-like lectins/glucanases"/>
    <property type="match status" value="1"/>
</dbReference>
<comment type="caution">
    <text evidence="4">The sequence shown here is derived from an EMBL/GenBank/DDBJ whole genome shotgun (WGS) entry which is preliminary data.</text>
</comment>
<organism evidence="4 5">
    <name type="scientific">Kineosporia babensis</name>
    <dbReference type="NCBI Taxonomy" id="499548"/>
    <lineage>
        <taxon>Bacteria</taxon>
        <taxon>Bacillati</taxon>
        <taxon>Actinomycetota</taxon>
        <taxon>Actinomycetes</taxon>
        <taxon>Kineosporiales</taxon>
        <taxon>Kineosporiaceae</taxon>
        <taxon>Kineosporia</taxon>
    </lineage>
</organism>
<dbReference type="InterPro" id="IPR013320">
    <property type="entry name" value="ConA-like_dom_sf"/>
</dbReference>
<protein>
    <submittedName>
        <fullName evidence="4">LamG domain-containing protein</fullName>
    </submittedName>
</protein>
<dbReference type="AlphaFoldDB" id="A0A9X1NHN9"/>
<dbReference type="Proteomes" id="UP001138997">
    <property type="component" value="Unassembled WGS sequence"/>
</dbReference>
<evidence type="ECO:0000313" key="4">
    <source>
        <dbReference type="EMBL" id="MCD5315202.1"/>
    </source>
</evidence>
<gene>
    <name evidence="4" type="ORF">LR394_30280</name>
</gene>